<evidence type="ECO:0000256" key="2">
    <source>
        <dbReference type="SAM" id="SignalP"/>
    </source>
</evidence>
<dbReference type="Proteomes" id="UP001303889">
    <property type="component" value="Unassembled WGS sequence"/>
</dbReference>
<evidence type="ECO:0000256" key="1">
    <source>
        <dbReference type="SAM" id="MobiDB-lite"/>
    </source>
</evidence>
<evidence type="ECO:0000313" key="3">
    <source>
        <dbReference type="EMBL" id="KAK3899162.1"/>
    </source>
</evidence>
<organism evidence="3 4">
    <name type="scientific">Staphylotrichum tortipilum</name>
    <dbReference type="NCBI Taxonomy" id="2831512"/>
    <lineage>
        <taxon>Eukaryota</taxon>
        <taxon>Fungi</taxon>
        <taxon>Dikarya</taxon>
        <taxon>Ascomycota</taxon>
        <taxon>Pezizomycotina</taxon>
        <taxon>Sordariomycetes</taxon>
        <taxon>Sordariomycetidae</taxon>
        <taxon>Sordariales</taxon>
        <taxon>Chaetomiaceae</taxon>
        <taxon>Staphylotrichum</taxon>
    </lineage>
</organism>
<accession>A0AAN6RQ01</accession>
<sequence length="203" mass="21073">MKSSVLALLALALGASAYRIEYGENGSYTVYSDPKAPVTQPAHKRLAARSGSCSPCRDKCVRAVVSVSKATPDFCASFLAETYTATEAFAPVQTQCADSADRVSAACSCFVQPTPSSSTPAEPSTEAPQSTEPSSTEPASTEPSSTEPSSTEVPTPSPEPCHKPGELCTLSNFIDVCCTIDGLPDGNKGCRFPTGDPNAGFCM</sequence>
<name>A0AAN6RQ01_9PEZI</name>
<feature type="chain" id="PRO_5043048044" evidence="2">
    <location>
        <begin position="18"/>
        <end position="203"/>
    </location>
</feature>
<reference evidence="3" key="2">
    <citation type="submission" date="2023-05" db="EMBL/GenBank/DDBJ databases">
        <authorList>
            <consortium name="Lawrence Berkeley National Laboratory"/>
            <person name="Steindorff A."/>
            <person name="Hensen N."/>
            <person name="Bonometti L."/>
            <person name="Westerberg I."/>
            <person name="Brannstrom I.O."/>
            <person name="Guillou S."/>
            <person name="Cros-Aarteil S."/>
            <person name="Calhoun S."/>
            <person name="Haridas S."/>
            <person name="Kuo A."/>
            <person name="Mondo S."/>
            <person name="Pangilinan J."/>
            <person name="Riley R."/>
            <person name="Labutti K."/>
            <person name="Andreopoulos B."/>
            <person name="Lipzen A."/>
            <person name="Chen C."/>
            <person name="Yanf M."/>
            <person name="Daum C."/>
            <person name="Ng V."/>
            <person name="Clum A."/>
            <person name="Ohm R."/>
            <person name="Martin F."/>
            <person name="Silar P."/>
            <person name="Natvig D."/>
            <person name="Lalanne C."/>
            <person name="Gautier V."/>
            <person name="Ament-Velasquez S.L."/>
            <person name="Kruys A."/>
            <person name="Hutchinson M.I."/>
            <person name="Powell A.J."/>
            <person name="Barry K."/>
            <person name="Miller A.N."/>
            <person name="Grigoriev I.V."/>
            <person name="Debuchy R."/>
            <person name="Gladieux P."/>
            <person name="Thoren M.H."/>
            <person name="Johannesson H."/>
        </authorList>
    </citation>
    <scope>NUCLEOTIDE SEQUENCE</scope>
    <source>
        <strain evidence="3">CBS 103.79</strain>
    </source>
</reference>
<keyword evidence="2" id="KW-0732">Signal</keyword>
<keyword evidence="4" id="KW-1185">Reference proteome</keyword>
<gene>
    <name evidence="3" type="ORF">C8A05DRAFT_37236</name>
</gene>
<comment type="caution">
    <text evidence="3">The sequence shown here is derived from an EMBL/GenBank/DDBJ whole genome shotgun (WGS) entry which is preliminary data.</text>
</comment>
<feature type="signal peptide" evidence="2">
    <location>
        <begin position="1"/>
        <end position="17"/>
    </location>
</feature>
<proteinExistence type="predicted"/>
<feature type="region of interest" description="Disordered" evidence="1">
    <location>
        <begin position="113"/>
        <end position="161"/>
    </location>
</feature>
<protein>
    <submittedName>
        <fullName evidence="3">Uncharacterized protein</fullName>
    </submittedName>
</protein>
<feature type="compositionally biased region" description="Low complexity" evidence="1">
    <location>
        <begin position="113"/>
        <end position="154"/>
    </location>
</feature>
<reference evidence="3" key="1">
    <citation type="journal article" date="2023" name="Mol. Phylogenet. Evol.">
        <title>Genome-scale phylogeny and comparative genomics of the fungal order Sordariales.</title>
        <authorList>
            <person name="Hensen N."/>
            <person name="Bonometti L."/>
            <person name="Westerberg I."/>
            <person name="Brannstrom I.O."/>
            <person name="Guillou S."/>
            <person name="Cros-Aarteil S."/>
            <person name="Calhoun S."/>
            <person name="Haridas S."/>
            <person name="Kuo A."/>
            <person name="Mondo S."/>
            <person name="Pangilinan J."/>
            <person name="Riley R."/>
            <person name="LaButti K."/>
            <person name="Andreopoulos B."/>
            <person name="Lipzen A."/>
            <person name="Chen C."/>
            <person name="Yan M."/>
            <person name="Daum C."/>
            <person name="Ng V."/>
            <person name="Clum A."/>
            <person name="Steindorff A."/>
            <person name="Ohm R.A."/>
            <person name="Martin F."/>
            <person name="Silar P."/>
            <person name="Natvig D.O."/>
            <person name="Lalanne C."/>
            <person name="Gautier V."/>
            <person name="Ament-Velasquez S.L."/>
            <person name="Kruys A."/>
            <person name="Hutchinson M.I."/>
            <person name="Powell A.J."/>
            <person name="Barry K."/>
            <person name="Miller A.N."/>
            <person name="Grigoriev I.V."/>
            <person name="Debuchy R."/>
            <person name="Gladieux P."/>
            <person name="Hiltunen Thoren M."/>
            <person name="Johannesson H."/>
        </authorList>
    </citation>
    <scope>NUCLEOTIDE SEQUENCE</scope>
    <source>
        <strain evidence="3">CBS 103.79</strain>
    </source>
</reference>
<dbReference type="AlphaFoldDB" id="A0AAN6RQ01"/>
<dbReference type="EMBL" id="MU855824">
    <property type="protein sequence ID" value="KAK3899162.1"/>
    <property type="molecule type" value="Genomic_DNA"/>
</dbReference>
<evidence type="ECO:0000313" key="4">
    <source>
        <dbReference type="Proteomes" id="UP001303889"/>
    </source>
</evidence>